<protein>
    <submittedName>
        <fullName evidence="5">DNA translocase FtsK</fullName>
    </submittedName>
</protein>
<dbReference type="Pfam" id="PF01580">
    <property type="entry name" value="FtsK_SpoIIIE"/>
    <property type="match status" value="1"/>
</dbReference>
<evidence type="ECO:0000256" key="3">
    <source>
        <dbReference type="PROSITE-ProRule" id="PRU00289"/>
    </source>
</evidence>
<accession>A0A9W4L847</accession>
<evidence type="ECO:0000259" key="4">
    <source>
        <dbReference type="PROSITE" id="PS50901"/>
    </source>
</evidence>
<dbReference type="GO" id="GO:0003677">
    <property type="term" value="F:DNA binding"/>
    <property type="evidence" value="ECO:0007669"/>
    <property type="project" value="InterPro"/>
</dbReference>
<evidence type="ECO:0000256" key="2">
    <source>
        <dbReference type="ARBA" id="ARBA00022840"/>
    </source>
</evidence>
<feature type="binding site" evidence="3">
    <location>
        <begin position="192"/>
        <end position="199"/>
    </location>
    <ligand>
        <name>ATP</name>
        <dbReference type="ChEBI" id="CHEBI:30616"/>
    </ligand>
</feature>
<evidence type="ECO:0000256" key="1">
    <source>
        <dbReference type="ARBA" id="ARBA00022741"/>
    </source>
</evidence>
<dbReference type="SUPFAM" id="SSF52540">
    <property type="entry name" value="P-loop containing nucleoside triphosphate hydrolases"/>
    <property type="match status" value="1"/>
</dbReference>
<dbReference type="InterPro" id="IPR002543">
    <property type="entry name" value="FtsK_dom"/>
</dbReference>
<keyword evidence="1 3" id="KW-0547">Nucleotide-binding</keyword>
<organism evidence="5 6">
    <name type="scientific">Peribacillus simplex</name>
    <dbReference type="NCBI Taxonomy" id="1478"/>
    <lineage>
        <taxon>Bacteria</taxon>
        <taxon>Bacillati</taxon>
        <taxon>Bacillota</taxon>
        <taxon>Bacilli</taxon>
        <taxon>Bacillales</taxon>
        <taxon>Bacillaceae</taxon>
        <taxon>Peribacillus</taxon>
    </lineage>
</organism>
<reference evidence="5" key="1">
    <citation type="submission" date="2021-11" db="EMBL/GenBank/DDBJ databases">
        <authorList>
            <person name="Bulgarelli D."/>
        </authorList>
    </citation>
    <scope>NUCLEOTIDE SEQUENCE</scope>
    <source>
        <strain evidence="5">Bi133</strain>
    </source>
</reference>
<feature type="domain" description="FtsK" evidence="4">
    <location>
        <begin position="167"/>
        <end position="353"/>
    </location>
</feature>
<keyword evidence="2 3" id="KW-0067">ATP-binding</keyword>
<comment type="caution">
    <text evidence="5">The sequence shown here is derived from an EMBL/GenBank/DDBJ whole genome shotgun (WGS) entry which is preliminary data.</text>
</comment>
<evidence type="ECO:0000313" key="5">
    <source>
        <dbReference type="EMBL" id="CAH0290006.1"/>
    </source>
</evidence>
<dbReference type="AlphaFoldDB" id="A0A9W4L847"/>
<dbReference type="Gene3D" id="3.40.50.300">
    <property type="entry name" value="P-loop containing nucleotide triphosphate hydrolases"/>
    <property type="match status" value="1"/>
</dbReference>
<dbReference type="PROSITE" id="PS50901">
    <property type="entry name" value="FTSK"/>
    <property type="match status" value="1"/>
</dbReference>
<dbReference type="EMBL" id="CAKKMG010000085">
    <property type="protein sequence ID" value="CAH0290006.1"/>
    <property type="molecule type" value="Genomic_DNA"/>
</dbReference>
<name>A0A9W4L847_9BACI</name>
<evidence type="ECO:0000313" key="6">
    <source>
        <dbReference type="Proteomes" id="UP000789326"/>
    </source>
</evidence>
<dbReference type="GO" id="GO:0005524">
    <property type="term" value="F:ATP binding"/>
    <property type="evidence" value="ECO:0007669"/>
    <property type="project" value="UniProtKB-UniRule"/>
</dbReference>
<dbReference type="InterPro" id="IPR050206">
    <property type="entry name" value="FtsK/SpoIIIE/SftA"/>
</dbReference>
<proteinExistence type="predicted"/>
<dbReference type="Proteomes" id="UP000789326">
    <property type="component" value="Unassembled WGS sequence"/>
</dbReference>
<dbReference type="InterPro" id="IPR027417">
    <property type="entry name" value="P-loop_NTPase"/>
</dbReference>
<gene>
    <name evidence="5" type="primary">ftsK_3</name>
    <name evidence="5" type="ORF">SRABI133_04204</name>
</gene>
<sequence>MLFELLSSAVVGSLVGYTSLTVNGATNDGRKIARICSNSGLTVKEAGKIKTMQLLRKSKRSWGMEYAYRIPLGLEFADFKKRVTTIQDGLNGKRYVDIRSFLQAVKTLKFSRSILRELKGLLNEKASVKKEVELSYDGVLIIRVYETSFPELFRYDGAIFERLNGWEVPVGVTRTDFIKHDFDKQTHLIVAGTSGGGKSVFLKNVITTLVARKTENTNIFLIDLKGGLAFKRFRDLEQVKGLAKNPIEAYELLTVAQSKLNERINFLFDNDYEDVKEAGFSDRYFIVIDEAADISDSKECQEIIKDIARRGRGAGFQLIYCTQYPTNETISPQVRQNCTAQLCFRLKTAIASRAVLDEEGAESLPLIQGRAIYRTDTKVIVQTPLIENKFIDETIKPNIIIRGRKEGDKREGTTSRKHTLIVEEVGVS</sequence>
<dbReference type="PANTHER" id="PTHR22683">
    <property type="entry name" value="SPORULATION PROTEIN RELATED"/>
    <property type="match status" value="1"/>
</dbReference>
<dbReference type="PANTHER" id="PTHR22683:SF1">
    <property type="entry name" value="TYPE VII SECRETION SYSTEM PROTEIN ESSC"/>
    <property type="match status" value="1"/>
</dbReference>